<gene>
    <name evidence="1" type="ORF">ARC23_08000</name>
</gene>
<dbReference type="EMBL" id="LLXV01000021">
    <property type="protein sequence ID" value="KRG51829.1"/>
    <property type="molecule type" value="Genomic_DNA"/>
</dbReference>
<proteinExistence type="predicted"/>
<dbReference type="AlphaFoldDB" id="A0A0R0B3T8"/>
<comment type="caution">
    <text evidence="1">The sequence shown here is derived from an EMBL/GenBank/DDBJ whole genome shotgun (WGS) entry which is preliminary data.</text>
</comment>
<organism evidence="1 2">
    <name type="scientific">Stenotrophomonas beteli</name>
    <dbReference type="NCBI Taxonomy" id="3384461"/>
    <lineage>
        <taxon>Bacteria</taxon>
        <taxon>Pseudomonadati</taxon>
        <taxon>Pseudomonadota</taxon>
        <taxon>Gammaproteobacteria</taxon>
        <taxon>Lysobacterales</taxon>
        <taxon>Lysobacteraceae</taxon>
        <taxon>Stenotrophomonas</taxon>
        <taxon>Stenotrophomonas maltophilia group</taxon>
    </lineage>
</organism>
<dbReference type="OrthoDB" id="9865648at2"/>
<evidence type="ECO:0000313" key="2">
    <source>
        <dbReference type="Proteomes" id="UP000051757"/>
    </source>
</evidence>
<protein>
    <submittedName>
        <fullName evidence="1">Uncharacterized protein</fullName>
    </submittedName>
</protein>
<keyword evidence="2" id="KW-1185">Reference proteome</keyword>
<accession>A0A0R0B3T8</accession>
<name>A0A0R0B3T8_9GAMM</name>
<evidence type="ECO:0000313" key="1">
    <source>
        <dbReference type="EMBL" id="KRG51829.1"/>
    </source>
</evidence>
<sequence length="82" mass="9005">MKVWHPRKGDEKAKPKNIHFVIKDEGVYEVTNQPKLAGFYLFTTASGGRMTYLAISSAERTALLAAPAGANLESMLTALRKP</sequence>
<dbReference type="Proteomes" id="UP000051757">
    <property type="component" value="Unassembled WGS sequence"/>
</dbReference>
<reference evidence="1 2" key="1">
    <citation type="journal article" date="2016" name="Front. Microbiol.">
        <title>Genome Sequence of Type Strains of Genus Stenotrophomonas.</title>
        <authorList>
            <person name="Patil P.P."/>
            <person name="Midha S."/>
            <person name="Kumar S."/>
            <person name="Patil P.B."/>
        </authorList>
    </citation>
    <scope>NUCLEOTIDE SEQUENCE [LARGE SCALE GENOMIC DNA]</scope>
    <source>
        <strain evidence="1 2">LMG 978</strain>
    </source>
</reference>